<keyword evidence="7" id="KW-0406">Ion transport</keyword>
<dbReference type="OrthoDB" id="7192131at2"/>
<reference evidence="16" key="2">
    <citation type="submission" date="2020-09" db="EMBL/GenBank/DDBJ databases">
        <authorList>
            <person name="Sun Q."/>
            <person name="Zhou Y."/>
        </authorList>
    </citation>
    <scope>NUCLEOTIDE SEQUENCE</scope>
    <source>
        <strain evidence="16">CGMCC 1.15360</strain>
    </source>
</reference>
<keyword evidence="4" id="KW-0410">Iron transport</keyword>
<dbReference type="PANTHER" id="PTHR32552">
    <property type="entry name" value="FERRICHROME IRON RECEPTOR-RELATED"/>
    <property type="match status" value="1"/>
</dbReference>
<keyword evidence="17" id="KW-1185">Reference proteome</keyword>
<dbReference type="InterPro" id="IPR000531">
    <property type="entry name" value="Beta-barrel_TonB"/>
</dbReference>
<gene>
    <name evidence="16" type="primary">fyuA</name>
    <name evidence="16" type="ORF">GCM10010990_31610</name>
</gene>
<evidence type="ECO:0000313" key="16">
    <source>
        <dbReference type="EMBL" id="GGD79386.1"/>
    </source>
</evidence>
<evidence type="ECO:0000256" key="3">
    <source>
        <dbReference type="ARBA" id="ARBA00022452"/>
    </source>
</evidence>
<dbReference type="Pfam" id="PF00593">
    <property type="entry name" value="TonB_dep_Rec_b-barrel"/>
    <property type="match status" value="1"/>
</dbReference>
<accession>A0A917DXX0</accession>
<keyword evidence="10 11" id="KW-0998">Cell outer membrane</keyword>
<dbReference type="InterPro" id="IPR036942">
    <property type="entry name" value="Beta-barrel_TonB_sf"/>
</dbReference>
<feature type="domain" description="TonB-dependent receptor-like beta-barrel" evidence="14">
    <location>
        <begin position="280"/>
        <end position="692"/>
    </location>
</feature>
<feature type="signal peptide" evidence="13">
    <location>
        <begin position="1"/>
        <end position="33"/>
    </location>
</feature>
<evidence type="ECO:0000256" key="9">
    <source>
        <dbReference type="ARBA" id="ARBA00023136"/>
    </source>
</evidence>
<evidence type="ECO:0000256" key="8">
    <source>
        <dbReference type="ARBA" id="ARBA00023077"/>
    </source>
</evidence>
<evidence type="ECO:0000256" key="2">
    <source>
        <dbReference type="ARBA" id="ARBA00022448"/>
    </source>
</evidence>
<evidence type="ECO:0000256" key="10">
    <source>
        <dbReference type="ARBA" id="ARBA00023237"/>
    </source>
</evidence>
<keyword evidence="13" id="KW-0732">Signal</keyword>
<evidence type="ECO:0000256" key="5">
    <source>
        <dbReference type="ARBA" id="ARBA00022692"/>
    </source>
</evidence>
<dbReference type="Pfam" id="PF07715">
    <property type="entry name" value="Plug"/>
    <property type="match status" value="1"/>
</dbReference>
<evidence type="ECO:0000256" key="7">
    <source>
        <dbReference type="ARBA" id="ARBA00023065"/>
    </source>
</evidence>
<dbReference type="AlphaFoldDB" id="A0A917DXX0"/>
<feature type="chain" id="PRO_5037663573" evidence="13">
    <location>
        <begin position="34"/>
        <end position="728"/>
    </location>
</feature>
<reference evidence="16" key="1">
    <citation type="journal article" date="2014" name="Int. J. Syst. Evol. Microbiol.">
        <title>Complete genome sequence of Corynebacterium casei LMG S-19264T (=DSM 44701T), isolated from a smear-ripened cheese.</title>
        <authorList>
            <consortium name="US DOE Joint Genome Institute (JGI-PGF)"/>
            <person name="Walter F."/>
            <person name="Albersmeier A."/>
            <person name="Kalinowski J."/>
            <person name="Ruckert C."/>
        </authorList>
    </citation>
    <scope>NUCLEOTIDE SEQUENCE</scope>
    <source>
        <strain evidence="16">CGMCC 1.15360</strain>
    </source>
</reference>
<dbReference type="RefSeq" id="WP_066772038.1">
    <property type="nucleotide sequence ID" value="NZ_BMIP01000008.1"/>
</dbReference>
<keyword evidence="8 12" id="KW-0798">TonB box</keyword>
<dbReference type="InterPro" id="IPR039426">
    <property type="entry name" value="TonB-dep_rcpt-like"/>
</dbReference>
<evidence type="ECO:0000259" key="14">
    <source>
        <dbReference type="Pfam" id="PF00593"/>
    </source>
</evidence>
<dbReference type="Gene3D" id="2.40.170.20">
    <property type="entry name" value="TonB-dependent receptor, beta-barrel domain"/>
    <property type="match status" value="1"/>
</dbReference>
<dbReference type="Proteomes" id="UP000612349">
    <property type="component" value="Unassembled WGS sequence"/>
</dbReference>
<proteinExistence type="inferred from homology"/>
<dbReference type="GO" id="GO:0006826">
    <property type="term" value="P:iron ion transport"/>
    <property type="evidence" value="ECO:0007669"/>
    <property type="project" value="UniProtKB-KW"/>
</dbReference>
<keyword evidence="2 11" id="KW-0813">Transport</keyword>
<dbReference type="GO" id="GO:0009279">
    <property type="term" value="C:cell outer membrane"/>
    <property type="evidence" value="ECO:0007669"/>
    <property type="project" value="UniProtKB-SubCell"/>
</dbReference>
<dbReference type="EMBL" id="BMIP01000008">
    <property type="protein sequence ID" value="GGD79386.1"/>
    <property type="molecule type" value="Genomic_DNA"/>
</dbReference>
<dbReference type="PROSITE" id="PS52016">
    <property type="entry name" value="TONB_DEPENDENT_REC_3"/>
    <property type="match status" value="1"/>
</dbReference>
<organism evidence="16 17">
    <name type="scientific">Croceicoccus mobilis</name>
    <dbReference type="NCBI Taxonomy" id="1703339"/>
    <lineage>
        <taxon>Bacteria</taxon>
        <taxon>Pseudomonadati</taxon>
        <taxon>Pseudomonadota</taxon>
        <taxon>Alphaproteobacteria</taxon>
        <taxon>Sphingomonadales</taxon>
        <taxon>Erythrobacteraceae</taxon>
        <taxon>Croceicoccus</taxon>
    </lineage>
</organism>
<protein>
    <submittedName>
        <fullName evidence="16">TonB-dependent receptor</fullName>
    </submittedName>
</protein>
<evidence type="ECO:0000256" key="1">
    <source>
        <dbReference type="ARBA" id="ARBA00004571"/>
    </source>
</evidence>
<sequence length="728" mass="80287">MNSRFHGRRTYRALAMAGVMQTAMVVCSPAAIAQDAQDAADPHEGAGLGEIVVTAEKRESTAQRTPISVAVIGAESVARNGIGTLSDAVKVLPSVQFGRNFANSIITIRGVSSRDTDETGDPAIAISLDGVYFQRSLGINDAMFDLERIEALKGPQGTLYGRSATGGAINFISAKPEKFFDAYVGGTIGNYGAIITEGMLNVPLSDTVQVRAAFQTRSHEGYRNNAPARDGDDQDTKAARIHVAFQPTERLEGLVTAEIVRSNGVGAANYGYPLIFDDTGAVVHEKPPLPKGGKTWALGYPSGYTDTETTAFRWNLKYDFGPFEVSYLGGYRKLKFESLIDLDGMEDHAGLYGTNTYFAPQSEEPTTTSHELRISGEPNTSIDWQVGAMYFKEKNDVYTELSYFNNSNDPDVAFIFSYPDLGTESKAVFGQATFHVTDQFSVEGGIRYTNDKKWRDGYADYAAFDLFIPISQSAEWNKTTWHGGLNYQATPDNLIYAKYDTGYKPGGYTDVAPYGPENITAYEIGSKNRFFYDSLQLNLAAFYYDYTDQQVLQFVGSQTIIQNAGKSEYYGAEAEIQWLVSDKTKIEADVAYLHARYKEFAIAGANGNLDLAGNTPPQAPDWSGNIAIEHQFVLGDGASITARGQTHLQTATHLQFYNYNSDRQAGYSRSDFTLGYQPADEKWLVEGFVRNIEDKVILTAAQEQSLVQAYIYQFADPRTYGVRFRMNF</sequence>
<keyword evidence="5 11" id="KW-0812">Transmembrane</keyword>
<keyword evidence="3 11" id="KW-1134">Transmembrane beta strand</keyword>
<evidence type="ECO:0000256" key="13">
    <source>
        <dbReference type="SAM" id="SignalP"/>
    </source>
</evidence>
<keyword evidence="6" id="KW-0408">Iron</keyword>
<feature type="domain" description="TonB-dependent receptor plug" evidence="15">
    <location>
        <begin position="62"/>
        <end position="168"/>
    </location>
</feature>
<comment type="subcellular location">
    <subcellularLocation>
        <location evidence="1 11">Cell outer membrane</location>
        <topology evidence="1 11">Multi-pass membrane protein</topology>
    </subcellularLocation>
</comment>
<dbReference type="InterPro" id="IPR012910">
    <property type="entry name" value="Plug_dom"/>
</dbReference>
<dbReference type="PANTHER" id="PTHR32552:SF81">
    <property type="entry name" value="TONB-DEPENDENT OUTER MEMBRANE RECEPTOR"/>
    <property type="match status" value="1"/>
</dbReference>
<evidence type="ECO:0000256" key="6">
    <source>
        <dbReference type="ARBA" id="ARBA00023004"/>
    </source>
</evidence>
<comment type="similarity">
    <text evidence="11 12">Belongs to the TonB-dependent receptor family.</text>
</comment>
<dbReference type="SUPFAM" id="SSF56935">
    <property type="entry name" value="Porins"/>
    <property type="match status" value="1"/>
</dbReference>
<evidence type="ECO:0000256" key="4">
    <source>
        <dbReference type="ARBA" id="ARBA00022496"/>
    </source>
</evidence>
<evidence type="ECO:0000256" key="12">
    <source>
        <dbReference type="RuleBase" id="RU003357"/>
    </source>
</evidence>
<name>A0A917DXX0_9SPHN</name>
<evidence type="ECO:0000256" key="11">
    <source>
        <dbReference type="PROSITE-ProRule" id="PRU01360"/>
    </source>
</evidence>
<comment type="caution">
    <text evidence="16">The sequence shown here is derived from an EMBL/GenBank/DDBJ whole genome shotgun (WGS) entry which is preliminary data.</text>
</comment>
<keyword evidence="9 11" id="KW-0472">Membrane</keyword>
<evidence type="ECO:0000313" key="17">
    <source>
        <dbReference type="Proteomes" id="UP000612349"/>
    </source>
</evidence>
<keyword evidence="16" id="KW-0675">Receptor</keyword>
<evidence type="ECO:0000259" key="15">
    <source>
        <dbReference type="Pfam" id="PF07715"/>
    </source>
</evidence>